<evidence type="ECO:0000313" key="1">
    <source>
        <dbReference type="EMBL" id="MBD2705646.1"/>
    </source>
</evidence>
<dbReference type="AlphaFoldDB" id="A0A927AWG4"/>
<accession>A0A927AWG4</accession>
<dbReference type="EMBL" id="JACWZY010000064">
    <property type="protein sequence ID" value="MBD2705646.1"/>
    <property type="molecule type" value="Genomic_DNA"/>
</dbReference>
<reference evidence="1" key="1">
    <citation type="submission" date="2020-09" db="EMBL/GenBank/DDBJ databases">
        <authorList>
            <person name="Kim M.K."/>
        </authorList>
    </citation>
    <scope>NUCLEOTIDE SEQUENCE</scope>
    <source>
        <strain evidence="1">BT702</strain>
    </source>
</reference>
<comment type="caution">
    <text evidence="1">The sequence shown here is derived from an EMBL/GenBank/DDBJ whole genome shotgun (WGS) entry which is preliminary data.</text>
</comment>
<sequence length="188" mass="19463">MGGLEAVVRAPGPGIGVGLWIDRQLDGSRVGAAVGSRVGVGVGTSIGRTYIEHIQVAIPHQRPPVGRLPAQMRAVGDVVAHAEADGVARADRERTQGRVAGGLVGHQRQNRWPGVDRQLDRPRVGAAVGGRVGISVGPGVGRAQVEHIQVAVPHQRPPIGGLPAQMGPVGDVIAHAEADGVARTDRQR</sequence>
<proteinExistence type="predicted"/>
<gene>
    <name evidence="1" type="ORF">IC229_33875</name>
</gene>
<dbReference type="Proteomes" id="UP000598820">
    <property type="component" value="Unassembled WGS sequence"/>
</dbReference>
<keyword evidence="2" id="KW-1185">Reference proteome</keyword>
<protein>
    <submittedName>
        <fullName evidence="1">Uncharacterized protein</fullName>
    </submittedName>
</protein>
<evidence type="ECO:0000313" key="2">
    <source>
        <dbReference type="Proteomes" id="UP000598820"/>
    </source>
</evidence>
<dbReference type="RefSeq" id="WP_190893285.1">
    <property type="nucleotide sequence ID" value="NZ_JACWZY010000064.1"/>
</dbReference>
<name>A0A927AWG4_9BACT</name>
<organism evidence="1 2">
    <name type="scientific">Spirosoma profusum</name>
    <dbReference type="NCBI Taxonomy" id="2771354"/>
    <lineage>
        <taxon>Bacteria</taxon>
        <taxon>Pseudomonadati</taxon>
        <taxon>Bacteroidota</taxon>
        <taxon>Cytophagia</taxon>
        <taxon>Cytophagales</taxon>
        <taxon>Cytophagaceae</taxon>
        <taxon>Spirosoma</taxon>
    </lineage>
</organism>